<dbReference type="Gene3D" id="3.40.50.300">
    <property type="entry name" value="P-loop containing nucleotide triphosphate hydrolases"/>
    <property type="match status" value="1"/>
</dbReference>
<organism evidence="2 3">
    <name type="scientific">Gluconacetobacter dulcium</name>
    <dbReference type="NCBI Taxonomy" id="2729096"/>
    <lineage>
        <taxon>Bacteria</taxon>
        <taxon>Pseudomonadati</taxon>
        <taxon>Pseudomonadota</taxon>
        <taxon>Alphaproteobacteria</taxon>
        <taxon>Acetobacterales</taxon>
        <taxon>Acetobacteraceae</taxon>
        <taxon>Gluconacetobacter</taxon>
    </lineage>
</organism>
<feature type="domain" description="Helicase/UvrB N-terminal" evidence="1">
    <location>
        <begin position="418"/>
        <end position="488"/>
    </location>
</feature>
<name>A0A7W4K401_9PROT</name>
<evidence type="ECO:0000313" key="2">
    <source>
        <dbReference type="EMBL" id="MBB2199947.1"/>
    </source>
</evidence>
<dbReference type="Pfam" id="PF04851">
    <property type="entry name" value="ResIII"/>
    <property type="match status" value="1"/>
</dbReference>
<dbReference type="InterPro" id="IPR006935">
    <property type="entry name" value="Helicase/UvrB_N"/>
</dbReference>
<dbReference type="Proteomes" id="UP000530320">
    <property type="component" value="Unassembled WGS sequence"/>
</dbReference>
<reference evidence="2 3" key="1">
    <citation type="submission" date="2020-04" db="EMBL/GenBank/DDBJ databases">
        <title>Description of novel Gluconacetobacter.</title>
        <authorList>
            <person name="Sombolestani A."/>
        </authorList>
    </citation>
    <scope>NUCLEOTIDE SEQUENCE [LARGE SCALE GENOMIC DNA]</scope>
    <source>
        <strain evidence="2 3">LMG 22058</strain>
    </source>
</reference>
<protein>
    <submittedName>
        <fullName evidence="2">Lactate dehydrogenase</fullName>
    </submittedName>
</protein>
<evidence type="ECO:0000313" key="3">
    <source>
        <dbReference type="Proteomes" id="UP000530320"/>
    </source>
</evidence>
<dbReference type="InterPro" id="IPR052933">
    <property type="entry name" value="DNA_Protect_Modify"/>
</dbReference>
<sequence>AADGADLKEGSYFLEGGVLHQIVGGRPSQVMIRKGEQKEGLFQKHARIIEALIPIRDAARSVLRAQMENRPFGKGQGDLKRAYQAFVRQFGPINLTKTTVRVNETTGVETETQRRPNLQPFYDDPDVWLVSSIEEYDEASESGRPGPLFTDRVIHAPVEPEIHSVHDALAVSLHDTGRVDIPLIAELLGRSEQDVVIDLGAAIYLDPERSVTGGEVYATADAYLSGPVRTKLARAREAAAIDTRYARNVSALEAVQPEDLRPSDITARLGAPWLPVEDVTQFVAEVLGVETRIHHTAQVACWSVDKLPFAGKAEATSVWGTERRHAGELLEDALTQAIPKIYDTWRDENGEHRELNTKETEAAKEKLAAIKTAFSSWVWQDAERADRLVRLYNDTYNNLVARKFDGSHLSLPGASTAIRLREHQMRVIWRIIATGGTYIAHAVGSGKTFSMCAAVMEQKRLGLISKAMIVVPGHCLAQMAREFLMLYPTAKILVADETNFVREKR</sequence>
<proteinExistence type="predicted"/>
<accession>A0A7W4K401</accession>
<dbReference type="PANTHER" id="PTHR41313">
    <property type="entry name" value="ADENINE-SPECIFIC METHYLTRANSFERASE"/>
    <property type="match status" value="1"/>
</dbReference>
<dbReference type="SUPFAM" id="SSF52540">
    <property type="entry name" value="P-loop containing nucleoside triphosphate hydrolases"/>
    <property type="match status" value="1"/>
</dbReference>
<evidence type="ECO:0000259" key="1">
    <source>
        <dbReference type="Pfam" id="PF04851"/>
    </source>
</evidence>
<comment type="caution">
    <text evidence="2">The sequence shown here is derived from an EMBL/GenBank/DDBJ whole genome shotgun (WGS) entry which is preliminary data.</text>
</comment>
<feature type="non-terminal residue" evidence="2">
    <location>
        <position position="1"/>
    </location>
</feature>
<dbReference type="EMBL" id="JABEQP010000055">
    <property type="protein sequence ID" value="MBB2199947.1"/>
    <property type="molecule type" value="Genomic_DNA"/>
</dbReference>
<dbReference type="GO" id="GO:0003677">
    <property type="term" value="F:DNA binding"/>
    <property type="evidence" value="ECO:0007669"/>
    <property type="project" value="InterPro"/>
</dbReference>
<dbReference type="RefSeq" id="WP_375273119.1">
    <property type="nucleotide sequence ID" value="NZ_JABEQP010000055.1"/>
</dbReference>
<dbReference type="GO" id="GO:0005524">
    <property type="term" value="F:ATP binding"/>
    <property type="evidence" value="ECO:0007669"/>
    <property type="project" value="InterPro"/>
</dbReference>
<dbReference type="PANTHER" id="PTHR41313:SF1">
    <property type="entry name" value="DNA METHYLASE ADENINE-SPECIFIC DOMAIN-CONTAINING PROTEIN"/>
    <property type="match status" value="1"/>
</dbReference>
<gene>
    <name evidence="2" type="ORF">HLH44_21490</name>
</gene>
<dbReference type="GO" id="GO:0016787">
    <property type="term" value="F:hydrolase activity"/>
    <property type="evidence" value="ECO:0007669"/>
    <property type="project" value="InterPro"/>
</dbReference>
<dbReference type="InterPro" id="IPR027417">
    <property type="entry name" value="P-loop_NTPase"/>
</dbReference>
<feature type="non-terminal residue" evidence="2">
    <location>
        <position position="505"/>
    </location>
</feature>
<dbReference type="AlphaFoldDB" id="A0A7W4K401"/>